<accession>A0A1H1SCT3</accession>
<dbReference type="InterPro" id="IPR029044">
    <property type="entry name" value="Nucleotide-diphossugar_trans"/>
</dbReference>
<dbReference type="PANTHER" id="PTHR43777">
    <property type="entry name" value="MOLYBDENUM COFACTOR CYTIDYLYLTRANSFERASE"/>
    <property type="match status" value="1"/>
</dbReference>
<dbReference type="Pfam" id="PF12804">
    <property type="entry name" value="NTP_transf_3"/>
    <property type="match status" value="1"/>
</dbReference>
<gene>
    <name evidence="3" type="ORF">SAMN05216271_1959</name>
</gene>
<sequence length="198" mass="21017">MVSRPTAPLVALLLAAGSARRFGSDKRVARLPDGRTLLRASLENARSAYADVRVILRPQDDSAALGLPADCRVIRSARCQEGMAHSLAAGITALQDSDAAVVAVLLGDMPLIRPQTLIALQQQAAAERIVVPSYAGQRGHPVLFGRAFWPELLSLQGDQGARGVLQRHAQRLLEVPVADPGILVDVDNAQMLAALPAE</sequence>
<evidence type="ECO:0000259" key="2">
    <source>
        <dbReference type="Pfam" id="PF12804"/>
    </source>
</evidence>
<dbReference type="SUPFAM" id="SSF53448">
    <property type="entry name" value="Nucleotide-diphospho-sugar transferases"/>
    <property type="match status" value="1"/>
</dbReference>
<dbReference type="Proteomes" id="UP000243413">
    <property type="component" value="Chromosome I"/>
</dbReference>
<feature type="domain" description="MobA-like NTP transferase" evidence="2">
    <location>
        <begin position="11"/>
        <end position="169"/>
    </location>
</feature>
<dbReference type="Gene3D" id="3.90.550.10">
    <property type="entry name" value="Spore Coat Polysaccharide Biosynthesis Protein SpsA, Chain A"/>
    <property type="match status" value="1"/>
</dbReference>
<dbReference type="GO" id="GO:0016779">
    <property type="term" value="F:nucleotidyltransferase activity"/>
    <property type="evidence" value="ECO:0007669"/>
    <property type="project" value="UniProtKB-KW"/>
</dbReference>
<evidence type="ECO:0000313" key="3">
    <source>
        <dbReference type="EMBL" id="SDS45546.1"/>
    </source>
</evidence>
<organism evidence="3 4">
    <name type="scientific">Halopseudomonas sabulinigri</name>
    <dbReference type="NCBI Taxonomy" id="472181"/>
    <lineage>
        <taxon>Bacteria</taxon>
        <taxon>Pseudomonadati</taxon>
        <taxon>Pseudomonadota</taxon>
        <taxon>Gammaproteobacteria</taxon>
        <taxon>Pseudomonadales</taxon>
        <taxon>Pseudomonadaceae</taxon>
        <taxon>Halopseudomonas</taxon>
    </lineage>
</organism>
<protein>
    <submittedName>
        <fullName evidence="3">Molybdenum cofactor cytidylyltransferase</fullName>
    </submittedName>
</protein>
<name>A0A1H1SCT3_9GAMM</name>
<keyword evidence="1" id="KW-0460">Magnesium</keyword>
<evidence type="ECO:0000256" key="1">
    <source>
        <dbReference type="ARBA" id="ARBA00022842"/>
    </source>
</evidence>
<reference evidence="4" key="1">
    <citation type="submission" date="2016-10" db="EMBL/GenBank/DDBJ databases">
        <authorList>
            <person name="Varghese N."/>
            <person name="Submissions S."/>
        </authorList>
    </citation>
    <scope>NUCLEOTIDE SEQUENCE [LARGE SCALE GENOMIC DNA]</scope>
    <source>
        <strain evidence="4">JCM 14963</strain>
    </source>
</reference>
<keyword evidence="3" id="KW-0548">Nucleotidyltransferase</keyword>
<dbReference type="RefSeq" id="WP_231701922.1">
    <property type="nucleotide sequence ID" value="NZ_LT629763.1"/>
</dbReference>
<evidence type="ECO:0000313" key="4">
    <source>
        <dbReference type="Proteomes" id="UP000243413"/>
    </source>
</evidence>
<dbReference type="CDD" id="cd04182">
    <property type="entry name" value="GT_2_like_f"/>
    <property type="match status" value="1"/>
</dbReference>
<dbReference type="InterPro" id="IPR025877">
    <property type="entry name" value="MobA-like_NTP_Trfase"/>
</dbReference>
<proteinExistence type="predicted"/>
<dbReference type="AlphaFoldDB" id="A0A1H1SCT3"/>
<dbReference type="STRING" id="472181.SAMN05216271_1959"/>
<dbReference type="PANTHER" id="PTHR43777:SF1">
    <property type="entry name" value="MOLYBDENUM COFACTOR CYTIDYLYLTRANSFERASE"/>
    <property type="match status" value="1"/>
</dbReference>
<keyword evidence="3" id="KW-0808">Transferase</keyword>
<dbReference type="EMBL" id="LT629763">
    <property type="protein sequence ID" value="SDS45546.1"/>
    <property type="molecule type" value="Genomic_DNA"/>
</dbReference>